<dbReference type="CDD" id="cd13558">
    <property type="entry name" value="PBP2_SsuA_like_2"/>
    <property type="match status" value="1"/>
</dbReference>
<dbReference type="InterPro" id="IPR001638">
    <property type="entry name" value="Solute-binding_3/MltF_N"/>
</dbReference>
<keyword evidence="2" id="KW-0732">Signal</keyword>
<name>A0A0J6ZMX3_9FIRM</name>
<dbReference type="InterPro" id="IPR015168">
    <property type="entry name" value="SsuA/THI5"/>
</dbReference>
<protein>
    <submittedName>
        <fullName evidence="4">ABC transporter substrate-binding protein</fullName>
    </submittedName>
</protein>
<dbReference type="SUPFAM" id="SSF53850">
    <property type="entry name" value="Periplasmic binding protein-like II"/>
    <property type="match status" value="1"/>
</dbReference>
<dbReference type="SMART" id="SM00062">
    <property type="entry name" value="PBPb"/>
    <property type="match status" value="1"/>
</dbReference>
<dbReference type="Proteomes" id="UP000036503">
    <property type="component" value="Unassembled WGS sequence"/>
</dbReference>
<dbReference type="PROSITE" id="PS51257">
    <property type="entry name" value="PROKAR_LIPOPROTEIN"/>
    <property type="match status" value="1"/>
</dbReference>
<dbReference type="PATRIC" id="fig|1122219.3.peg.1524"/>
<dbReference type="RefSeq" id="WP_048514521.1">
    <property type="nucleotide sequence ID" value="NZ_FUXD01000048.1"/>
</dbReference>
<dbReference type="InParanoid" id="A0A0J6ZMX3"/>
<dbReference type="PANTHER" id="PTHR30024">
    <property type="entry name" value="ALIPHATIC SULFONATES-BINDING PROTEIN-RELATED"/>
    <property type="match status" value="1"/>
</dbReference>
<sequence length="350" mass="37732">MKNRVWLLLCMVMVTLFAAGCSDQDMGSAKKTSAATFTSSNPYKGELSGVTLNVGSSSSDLAQAIVKAAGLDNTPYTVNYHNLRGGNLVLEAMAAGQLDAGCGSQIPPIFASLSQNGGNFKIIAIRKGNTLDQELITGPKTKDTIKTVADLKGKKVGYVKNTTAQYFLYKMLEEAGLTWNDVDALPMSTSDGLSAVITGDIDGLASYGNSIISAKDKGAVTVKSGADILSGDYYWYAAPATINDPAKHAALVDYLERINEADEWARQHPDEWAAYYAKETNQDKDAVKKQFVEGEQQRKGRIAPIDAATIASEQDIIDSFLSLGVLSKPIQAAHLFDRSFDQEIAKFKIY</sequence>
<dbReference type="EMBL" id="LEKT01000028">
    <property type="protein sequence ID" value="KMO86251.1"/>
    <property type="molecule type" value="Genomic_DNA"/>
</dbReference>
<feature type="signal peptide" evidence="2">
    <location>
        <begin position="1"/>
        <end position="18"/>
    </location>
</feature>
<dbReference type="AlphaFoldDB" id="A0A0J6ZMX3"/>
<dbReference type="STRING" id="39029.BSR42_09625"/>
<dbReference type="Pfam" id="PF09084">
    <property type="entry name" value="NMT1"/>
    <property type="match status" value="1"/>
</dbReference>
<proteinExistence type="inferred from homology"/>
<reference evidence="4 5" key="1">
    <citation type="submission" date="2015-06" db="EMBL/GenBank/DDBJ databases">
        <title>Draft genome sequence of beer spoilage bacterium Megasphaera cerevisiae type strain 20462.</title>
        <authorList>
            <person name="Kutumbaka K."/>
            <person name="Pasmowitz J."/>
            <person name="Mategko J."/>
            <person name="Reyes D."/>
            <person name="Friedrich A."/>
            <person name="Han S."/>
            <person name="Martens-Habbena W."/>
            <person name="Neal-McKinney J."/>
            <person name="Janagama H.K."/>
            <person name="Nadala C."/>
            <person name="Samadpour M."/>
        </authorList>
    </citation>
    <scope>NUCLEOTIDE SEQUENCE [LARGE SCALE GENOMIC DNA]</scope>
    <source>
        <strain evidence="4 5">DSM 20462</strain>
    </source>
</reference>
<evidence type="ECO:0000313" key="5">
    <source>
        <dbReference type="Proteomes" id="UP000036503"/>
    </source>
</evidence>
<comment type="caution">
    <text evidence="4">The sequence shown here is derived from an EMBL/GenBank/DDBJ whole genome shotgun (WGS) entry which is preliminary data.</text>
</comment>
<feature type="domain" description="Solute-binding protein family 3/N-terminal" evidence="3">
    <location>
        <begin position="51"/>
        <end position="285"/>
    </location>
</feature>
<evidence type="ECO:0000259" key="3">
    <source>
        <dbReference type="SMART" id="SM00062"/>
    </source>
</evidence>
<keyword evidence="5" id="KW-1185">Reference proteome</keyword>
<evidence type="ECO:0000313" key="4">
    <source>
        <dbReference type="EMBL" id="KMO86251.1"/>
    </source>
</evidence>
<dbReference type="Gene3D" id="3.40.190.10">
    <property type="entry name" value="Periplasmic binding protein-like II"/>
    <property type="match status" value="2"/>
</dbReference>
<evidence type="ECO:0000256" key="1">
    <source>
        <dbReference type="ARBA" id="ARBA00010742"/>
    </source>
</evidence>
<comment type="similarity">
    <text evidence="1">Belongs to the bacterial solute-binding protein SsuA/TauA family.</text>
</comment>
<dbReference type="PANTHER" id="PTHR30024:SF48">
    <property type="entry name" value="ABC TRANSPORTER SUBSTRATE-BINDING PROTEIN"/>
    <property type="match status" value="1"/>
</dbReference>
<feature type="chain" id="PRO_5030008883" evidence="2">
    <location>
        <begin position="19"/>
        <end position="350"/>
    </location>
</feature>
<evidence type="ECO:0000256" key="2">
    <source>
        <dbReference type="SAM" id="SignalP"/>
    </source>
</evidence>
<accession>A0A0J6ZMX3</accession>
<gene>
    <name evidence="4" type="ORF">AB840_09080</name>
</gene>
<organism evidence="4 5">
    <name type="scientific">Megasphaera cerevisiae DSM 20462</name>
    <dbReference type="NCBI Taxonomy" id="1122219"/>
    <lineage>
        <taxon>Bacteria</taxon>
        <taxon>Bacillati</taxon>
        <taxon>Bacillota</taxon>
        <taxon>Negativicutes</taxon>
        <taxon>Veillonellales</taxon>
        <taxon>Veillonellaceae</taxon>
        <taxon>Megasphaera</taxon>
    </lineage>
</organism>